<comment type="caution">
    <text evidence="4">The sequence shown here is derived from an EMBL/GenBank/DDBJ whole genome shotgun (WGS) entry which is preliminary data.</text>
</comment>
<accession>A0ABT0I5L6</accession>
<protein>
    <recommendedName>
        <fullName evidence="6">Sortase</fullName>
    </recommendedName>
</protein>
<evidence type="ECO:0000313" key="5">
    <source>
        <dbReference type="Proteomes" id="UP001522868"/>
    </source>
</evidence>
<keyword evidence="2" id="KW-0812">Transmembrane</keyword>
<keyword evidence="5" id="KW-1185">Reference proteome</keyword>
<evidence type="ECO:0000256" key="3">
    <source>
        <dbReference type="SAM" id="SignalP"/>
    </source>
</evidence>
<gene>
    <name evidence="4" type="ORF">M1O15_04170</name>
</gene>
<evidence type="ECO:0000313" key="4">
    <source>
        <dbReference type="EMBL" id="MCK8676605.1"/>
    </source>
</evidence>
<keyword evidence="2" id="KW-0472">Membrane</keyword>
<keyword evidence="2" id="KW-1133">Transmembrane helix</keyword>
<evidence type="ECO:0000256" key="1">
    <source>
        <dbReference type="SAM" id="MobiDB-lite"/>
    </source>
</evidence>
<feature type="region of interest" description="Disordered" evidence="1">
    <location>
        <begin position="129"/>
        <end position="150"/>
    </location>
</feature>
<name>A0ABT0I5L6_9ACTN</name>
<feature type="chain" id="PRO_5046309720" description="Sortase" evidence="3">
    <location>
        <begin position="33"/>
        <end position="206"/>
    </location>
</feature>
<feature type="signal peptide" evidence="3">
    <location>
        <begin position="1"/>
        <end position="32"/>
    </location>
</feature>
<dbReference type="Proteomes" id="UP001522868">
    <property type="component" value="Unassembled WGS sequence"/>
</dbReference>
<evidence type="ECO:0000256" key="2">
    <source>
        <dbReference type="SAM" id="Phobius"/>
    </source>
</evidence>
<reference evidence="4 5" key="1">
    <citation type="submission" date="2022-04" db="EMBL/GenBank/DDBJ databases">
        <title>Streptomyces sp. nov. LCR6-01 isolated from Lichen of Dirinaria sp.</title>
        <authorList>
            <person name="Kanchanasin P."/>
            <person name="Tanasupawat S."/>
            <person name="Phongsopitanun W."/>
        </authorList>
    </citation>
    <scope>NUCLEOTIDE SEQUENCE [LARGE SCALE GENOMIC DNA]</scope>
    <source>
        <strain evidence="4 5">LCR6-01</strain>
    </source>
</reference>
<dbReference type="EMBL" id="JALPTH010000003">
    <property type="protein sequence ID" value="MCK8676605.1"/>
    <property type="molecule type" value="Genomic_DNA"/>
</dbReference>
<feature type="transmembrane region" description="Helical" evidence="2">
    <location>
        <begin position="177"/>
        <end position="194"/>
    </location>
</feature>
<dbReference type="RefSeq" id="WP_248631795.1">
    <property type="nucleotide sequence ID" value="NZ_JALPTH010000003.1"/>
</dbReference>
<organism evidence="4 5">
    <name type="scientific">Streptomyces lichenis</name>
    <dbReference type="NCBI Taxonomy" id="2306967"/>
    <lineage>
        <taxon>Bacteria</taxon>
        <taxon>Bacillati</taxon>
        <taxon>Actinomycetota</taxon>
        <taxon>Actinomycetes</taxon>
        <taxon>Kitasatosporales</taxon>
        <taxon>Streptomycetaceae</taxon>
        <taxon>Streptomyces</taxon>
    </lineage>
</organism>
<sequence>MRSALFALRAPLAVAGAAGALVLSPAAGAAHAGDGADRVPVRAFVAPATAVPGAGLEVEVLGCPGGRGEVRSPAFFSVAELSGRDGAGRPLYGSTTVASHARAGGHPMDVVCGGRTHHDAGRVQVAHQPPVSHARGGGPNGTAAPVSTDEPLSLSAAQAPIDLGAADEQGPGTPHTVIGLVLAGVAAVAVALRTSRRRRETRSRPE</sequence>
<proteinExistence type="predicted"/>
<keyword evidence="3" id="KW-0732">Signal</keyword>
<evidence type="ECO:0008006" key="6">
    <source>
        <dbReference type="Google" id="ProtNLM"/>
    </source>
</evidence>